<gene>
    <name evidence="2" type="ORF">PA27867_3154</name>
</gene>
<dbReference type="SMART" id="SM00460">
    <property type="entry name" value="TGc"/>
    <property type="match status" value="1"/>
</dbReference>
<feature type="domain" description="Transglutaminase-like" evidence="1">
    <location>
        <begin position="177"/>
        <end position="237"/>
    </location>
</feature>
<accession>A0A1B1BND7</accession>
<dbReference type="PANTHER" id="PTHR33490:SF12">
    <property type="entry name" value="BLL5557 PROTEIN"/>
    <property type="match status" value="1"/>
</dbReference>
<name>A0A1B1BND7_9MICO</name>
<dbReference type="Gene3D" id="3.10.620.30">
    <property type="match status" value="1"/>
</dbReference>
<dbReference type="Proteomes" id="UP000092582">
    <property type="component" value="Chromosome 1"/>
</dbReference>
<dbReference type="AlphaFoldDB" id="A0A1B1BND7"/>
<proteinExistence type="predicted"/>
<evidence type="ECO:0000313" key="2">
    <source>
        <dbReference type="EMBL" id="ANP74084.1"/>
    </source>
</evidence>
<dbReference type="STRING" id="670052.PA27867_3154"/>
<evidence type="ECO:0000313" key="3">
    <source>
        <dbReference type="Proteomes" id="UP000092582"/>
    </source>
</evidence>
<organism evidence="2 3">
    <name type="scientific">Cryobacterium arcticum</name>
    <dbReference type="NCBI Taxonomy" id="670052"/>
    <lineage>
        <taxon>Bacteria</taxon>
        <taxon>Bacillati</taxon>
        <taxon>Actinomycetota</taxon>
        <taxon>Actinomycetes</taxon>
        <taxon>Micrococcales</taxon>
        <taxon>Microbacteriaceae</taxon>
        <taxon>Cryobacterium</taxon>
    </lineage>
</organism>
<dbReference type="Gene3D" id="2.60.40.2250">
    <property type="match status" value="1"/>
</dbReference>
<evidence type="ECO:0000259" key="1">
    <source>
        <dbReference type="SMART" id="SM00460"/>
    </source>
</evidence>
<dbReference type="PANTHER" id="PTHR33490">
    <property type="entry name" value="BLR5614 PROTEIN-RELATED"/>
    <property type="match status" value="1"/>
</dbReference>
<sequence length="292" mass="31509">MPANRELSTQNTPNVVLSSQFADVCDHLGMKRSASAHLELRAMGPAELVLSVAVAADASATELLTILQDGRPLDYRETLDQHGTRLQLVSVQAGKIDIDYTVEVSGQSPEAEVTDIDIVRYLRPSRYCESDHLWPTAQAEFRGLTGTELLDAVTTWVGRHLSYVPGASLPTDGAVRTLLARQGVCRDYAHLVIAFLRAHDVPARLVSVYAPGLSPMDFHAVAEAYLDGAWQVVDATGLAPRQSLMRIATGRDAADTAFLSSAGAAVLLNVLTVTAVAEVLPRDDVSQPERLR</sequence>
<dbReference type="Pfam" id="PF01841">
    <property type="entry name" value="Transglut_core"/>
    <property type="match status" value="1"/>
</dbReference>
<dbReference type="PATRIC" id="fig|670052.7.peg.3244"/>
<dbReference type="InterPro" id="IPR002931">
    <property type="entry name" value="Transglutaminase-like"/>
</dbReference>
<dbReference type="InterPro" id="IPR038765">
    <property type="entry name" value="Papain-like_cys_pep_sf"/>
</dbReference>
<dbReference type="SUPFAM" id="SSF54001">
    <property type="entry name" value="Cysteine proteinases"/>
    <property type="match status" value="1"/>
</dbReference>
<dbReference type="KEGG" id="cart:PA27867_3154"/>
<protein>
    <submittedName>
        <fullName evidence="2">Transglutaminase</fullName>
    </submittedName>
</protein>
<dbReference type="EMBL" id="CP016282">
    <property type="protein sequence ID" value="ANP74084.1"/>
    <property type="molecule type" value="Genomic_DNA"/>
</dbReference>
<keyword evidence="3" id="KW-1185">Reference proteome</keyword>
<reference evidence="2 3" key="1">
    <citation type="submission" date="2016-06" db="EMBL/GenBank/DDBJ databases">
        <title>Genome sequencing of Cryobacterium arcticum PAMC 27867.</title>
        <authorList>
            <person name="Lee J."/>
            <person name="Kim O.-S."/>
        </authorList>
    </citation>
    <scope>NUCLEOTIDE SEQUENCE [LARGE SCALE GENOMIC DNA]</scope>
    <source>
        <strain evidence="2 3">PAMC 27867</strain>
    </source>
</reference>